<dbReference type="ExpressionAtlas" id="B2RZA7">
    <property type="expression patterns" value="baseline and differential"/>
</dbReference>
<feature type="chain" id="PRO_5015087170" evidence="3">
    <location>
        <begin position="17"/>
        <end position="97"/>
    </location>
</feature>
<reference evidence="5" key="1">
    <citation type="journal article" date="2004" name="Genome Res.">
        <title>The status, quality, and expansion of the NIH full-length cDNA project: the Mammalian Gene Collection (MGC).</title>
        <authorList>
            <consortium name="The MGC Project Team"/>
            <person name="Gerhard D.S."/>
            <person name="Wagner L."/>
            <person name="Feingold E.A."/>
            <person name="Shenmen C.M."/>
            <person name="Grouse L.H."/>
            <person name="Schuler G."/>
            <person name="Klein S.L."/>
            <person name="Old S."/>
            <person name="Rasooly R."/>
            <person name="Good P."/>
            <person name="Guyer M."/>
            <person name="Peck A.M."/>
            <person name="Derge J.G."/>
            <person name="Lipman D."/>
            <person name="Collins F.S."/>
            <person name="Jang W."/>
            <person name="Sherry S."/>
            <person name="Feolo M."/>
            <person name="Misquitta L."/>
            <person name="Lee E."/>
            <person name="Rotmistrovsky K."/>
            <person name="Greenhut S.F."/>
            <person name="Schaefer C.F."/>
            <person name="Buetow K."/>
            <person name="Bonner T.I."/>
            <person name="Haussler D."/>
            <person name="Kent J."/>
            <person name="Kiekhaus M."/>
            <person name="Furey T."/>
            <person name="Brent M."/>
            <person name="Prange C."/>
            <person name="Schreiber K."/>
            <person name="Shapiro N."/>
            <person name="Bhat N.K."/>
            <person name="Hopkins R.F."/>
            <person name="Hsie F."/>
            <person name="Driscoll T."/>
            <person name="Soares M.B."/>
            <person name="Casavant T.L."/>
            <person name="Scheetz T.E."/>
            <person name="Brown-stein M.J."/>
            <person name="Usdin T.B."/>
            <person name="Toshiyuki S."/>
            <person name="Carninci P."/>
            <person name="Piao Y."/>
            <person name="Dudekula D.B."/>
            <person name="Ko M.S."/>
            <person name="Kawakami K."/>
            <person name="Suzuki Y."/>
            <person name="Sugano S."/>
            <person name="Gruber C.E."/>
            <person name="Smith M.R."/>
            <person name="Simmons B."/>
            <person name="Moore T."/>
            <person name="Waterman R."/>
            <person name="Johnson S.L."/>
            <person name="Ruan Y."/>
            <person name="Wei C.L."/>
            <person name="Mathavan S."/>
            <person name="Gunaratne P.H."/>
            <person name="Wu J."/>
            <person name="Garcia A.M."/>
            <person name="Hulyk S.W."/>
            <person name="Fuh E."/>
            <person name="Yuan Y."/>
            <person name="Sneed A."/>
            <person name="Kowis C."/>
            <person name="Hodgson A."/>
            <person name="Muzny D.M."/>
            <person name="McPherson J."/>
            <person name="Gibbs R.A."/>
            <person name="Fahey J."/>
            <person name="Helton E."/>
            <person name="Ketteman M."/>
            <person name="Madan A."/>
            <person name="Rodrigues S."/>
            <person name="Sanchez A."/>
            <person name="Whiting M."/>
            <person name="Madari A."/>
            <person name="Young A.C."/>
            <person name="Wetherby K.D."/>
            <person name="Granite S.J."/>
            <person name="Kwong P.N."/>
            <person name="Brinkley C.P."/>
            <person name="Pearson R.L."/>
            <person name="Bouffard G.G."/>
            <person name="Blakesly R.W."/>
            <person name="Green E.D."/>
            <person name="Dickson M.C."/>
            <person name="Rodriguez A.C."/>
            <person name="Grimwood J."/>
            <person name="Schmutz J."/>
            <person name="Myers R.M."/>
            <person name="Butterfield Y.S."/>
            <person name="Griffith M."/>
            <person name="Griffith O.L."/>
            <person name="Krzywinski M.I."/>
            <person name="Liao N."/>
            <person name="Morin R."/>
            <person name="Morrin R."/>
            <person name="Palmquist D."/>
            <person name="Petrescu A.S."/>
            <person name="Skalska U."/>
            <person name="Smailus D.E."/>
            <person name="Stott J.M."/>
            <person name="Schnerch A."/>
            <person name="Schein J.E."/>
            <person name="Jones S.J."/>
            <person name="Holt R.A."/>
            <person name="Baross A."/>
            <person name="Marra M.A."/>
            <person name="Clifton S."/>
            <person name="Makowski K.A."/>
            <person name="Bosak S."/>
            <person name="Malek J."/>
        </authorList>
    </citation>
    <scope>NUCLEOTIDE SEQUENCE [LARGE SCALE MRNA]</scope>
    <source>
        <tissue evidence="5">Prostate</tissue>
    </source>
</reference>
<evidence type="ECO:0000313" key="8">
    <source>
        <dbReference type="RGD" id="1562673"/>
    </source>
</evidence>
<keyword evidence="1 3" id="KW-0732">Signal</keyword>
<dbReference type="Ensembl" id="ENSRNOT00000082035.3">
    <property type="protein sequence ID" value="ENSRNOP00000070366.3"/>
    <property type="gene ID" value="ENSRNOG00000057127.3"/>
</dbReference>
<reference evidence="6 7" key="2">
    <citation type="journal article" date="2004" name="Nature">
        <title>Genome sequence of the Brown Norway rat yields insights into mammalian evolution.</title>
        <authorList>
            <consortium name="Rat Genome Sequencing Project Consortium"/>
            <person name="Gibbs R.A."/>
            <person name="Weinstock G.M."/>
            <person name="Metzker M.L."/>
            <person name="Muzny D.M."/>
            <person name="Sodergren E.J."/>
            <person name="Scherer S."/>
            <person name="Scott G."/>
            <person name="Steffen D."/>
            <person name="Worley K.C."/>
            <person name="Burch P.E."/>
            <person name="Okwuonu G."/>
            <person name="Hines S."/>
            <person name="Lewis L."/>
            <person name="Deramo C."/>
            <person name="Delgado O."/>
            <person name="Dugan-Rocha S."/>
            <person name="Miner G."/>
            <person name="Morgan M."/>
            <person name="Hawes A."/>
            <person name="Gill R."/>
            <person name="Holt R.A."/>
            <person name="Adams M.D."/>
            <person name="Amanatides P.G."/>
            <person name="Baden-Tillson H."/>
            <person name="Barnstead M."/>
            <person name="Chin S."/>
            <person name="Evans C.A."/>
            <person name="Ferriera S."/>
            <person name="Fosler C."/>
            <person name="Glodek A."/>
            <person name="Gu Z."/>
            <person name="Jennings D."/>
            <person name="Kraft C.L."/>
            <person name="Nguyen T."/>
            <person name="Pfannkoch C.M."/>
            <person name="Sitter C."/>
            <person name="Sutton G.G."/>
            <person name="Venter J.C."/>
            <person name="Woodage T."/>
            <person name="Smith D."/>
            <person name="Lee H.-M."/>
            <person name="Gustafson E."/>
            <person name="Cahill P."/>
            <person name="Kana A."/>
            <person name="Doucette-Stamm L."/>
            <person name="Weinstock K."/>
            <person name="Fechtel K."/>
            <person name="Weiss R.B."/>
            <person name="Dunn D.M."/>
            <person name="Green E.D."/>
            <person name="Blakesley R.W."/>
            <person name="Bouffard G.G."/>
            <person name="De Jong P.J."/>
            <person name="Osoegawa K."/>
            <person name="Zhu B."/>
            <person name="Marra M."/>
            <person name="Schein J."/>
            <person name="Bosdet I."/>
            <person name="Fjell C."/>
            <person name="Jones S."/>
            <person name="Krzywinski M."/>
            <person name="Mathewson C."/>
            <person name="Siddiqui A."/>
            <person name="Wye N."/>
            <person name="McPherson J."/>
            <person name="Zhao S."/>
            <person name="Fraser C.M."/>
            <person name="Shetty J."/>
            <person name="Shatsman S."/>
            <person name="Geer K."/>
            <person name="Chen Y."/>
            <person name="Abramzon S."/>
            <person name="Nierman W.C."/>
            <person name="Havlak P.H."/>
            <person name="Chen R."/>
            <person name="Durbin K.J."/>
            <person name="Egan A."/>
            <person name="Ren Y."/>
            <person name="Song X.-Z."/>
            <person name="Li B."/>
            <person name="Liu Y."/>
            <person name="Qin X."/>
            <person name="Cawley S."/>
            <person name="Cooney A.J."/>
            <person name="D'Souza L.M."/>
            <person name="Martin K."/>
            <person name="Wu J.Q."/>
            <person name="Gonzalez-Garay M.L."/>
            <person name="Jackson A.R."/>
            <person name="Kalafus K.J."/>
            <person name="McLeod M.P."/>
            <person name="Milosavljevic A."/>
            <person name="Virk D."/>
            <person name="Volkov A."/>
            <person name="Wheeler D.A."/>
            <person name="Zhang Z."/>
            <person name="Bailey J.A."/>
            <person name="Eichler E.E."/>
            <person name="Tuzun E."/>
            <person name="Birney E."/>
            <person name="Mongin E."/>
            <person name="Ureta-Vidal A."/>
            <person name="Woodwark C."/>
            <person name="Zdobnov E."/>
            <person name="Bork P."/>
            <person name="Suyama M."/>
            <person name="Torrents D."/>
            <person name="Alexandersson M."/>
            <person name="Trask B.J."/>
            <person name="Young J.M."/>
            <person name="Huang H."/>
            <person name="Wang H."/>
            <person name="Xing H."/>
            <person name="Daniels S."/>
            <person name="Gietzen D."/>
            <person name="Schmidt J."/>
            <person name="Stevens K."/>
            <person name="Vitt U."/>
            <person name="Wingrove J."/>
            <person name="Camara F."/>
            <person name="Mar Alba M."/>
            <person name="Abril J.F."/>
            <person name="Guigo R."/>
            <person name="Smit A."/>
            <person name="Dubchak I."/>
            <person name="Rubin E.M."/>
            <person name="Couronne O."/>
            <person name="Poliakov A."/>
            <person name="Huebner N."/>
            <person name="Ganten D."/>
            <person name="Goesele C."/>
            <person name="Hummel O."/>
            <person name="Kreitler T."/>
            <person name="Lee Y.-A."/>
            <person name="Monti J."/>
            <person name="Schulz H."/>
            <person name="Zimdahl H."/>
            <person name="Himmelbauer H."/>
            <person name="Lehrach H."/>
            <person name="Jacob H.J."/>
            <person name="Bromberg S."/>
            <person name="Gullings-Handley J."/>
            <person name="Jensen-Seaman M.I."/>
            <person name="Kwitek A.E."/>
            <person name="Lazar J."/>
            <person name="Pasko D."/>
            <person name="Tonellato P.J."/>
            <person name="Twigger S."/>
            <person name="Ponting C.P."/>
            <person name="Duarte J.M."/>
            <person name="Rice S."/>
            <person name="Goodstadt L."/>
            <person name="Beatson S.A."/>
            <person name="Emes R.D."/>
            <person name="Winter E.E."/>
            <person name="Webber C."/>
            <person name="Brandt P."/>
            <person name="Nyakatura G."/>
            <person name="Adetobi M."/>
            <person name="Chiaromonte F."/>
            <person name="Elnitski L."/>
            <person name="Eswara P."/>
            <person name="Hardison R.C."/>
            <person name="Hou M."/>
            <person name="Kolbe D."/>
            <person name="Makova K."/>
            <person name="Miller W."/>
            <person name="Nekrutenko A."/>
            <person name="Riemer C."/>
            <person name="Schwartz S."/>
            <person name="Taylor J."/>
            <person name="Yang S."/>
            <person name="Zhang Y."/>
            <person name="Lindpaintner K."/>
            <person name="Andrews T.D."/>
            <person name="Caccamo M."/>
            <person name="Clamp M."/>
            <person name="Clarke L."/>
            <person name="Curwen V."/>
            <person name="Durbin R.M."/>
            <person name="Eyras E."/>
            <person name="Searle S.M."/>
            <person name="Cooper G.M."/>
            <person name="Batzoglou S."/>
            <person name="Brudno M."/>
            <person name="Sidow A."/>
            <person name="Stone E.A."/>
            <person name="Payseur B.A."/>
            <person name="Bourque G."/>
            <person name="Lopez-Otin C."/>
            <person name="Puente X.S."/>
            <person name="Chakrabarti K."/>
            <person name="Chatterji S."/>
            <person name="Dewey C."/>
            <person name="Pachter L."/>
            <person name="Bray N."/>
            <person name="Yap V.B."/>
            <person name="Caspi A."/>
            <person name="Tesler G."/>
            <person name="Pevzner P.A."/>
            <person name="Haussler D."/>
            <person name="Roskin K.M."/>
            <person name="Baertsch R."/>
            <person name="Clawson H."/>
            <person name="Furey T.S."/>
            <person name="Hinrichs A.S."/>
            <person name="Karolchik D."/>
            <person name="Kent W.J."/>
            <person name="Rosenbloom K.R."/>
            <person name="Trumbower H."/>
            <person name="Weirauch M."/>
            <person name="Cooper D.N."/>
            <person name="Stenson P.D."/>
            <person name="Ma B."/>
            <person name="Brent M."/>
            <person name="Arumugam M."/>
            <person name="Shteynberg D."/>
            <person name="Copley R.R."/>
            <person name="Taylor M.S."/>
            <person name="Riethman H."/>
            <person name="Mudunuri U."/>
            <person name="Peterson J."/>
            <person name="Guyer M."/>
            <person name="Felsenfeld A."/>
            <person name="Old S."/>
            <person name="Mockrin S."/>
            <person name="Collins F.S."/>
        </authorList>
    </citation>
    <scope>NUCLEOTIDE SEQUENCE [LARGE SCALE GENOMIC DNA]</scope>
    <source>
        <strain evidence="6 7">Brown Norway</strain>
    </source>
</reference>
<dbReference type="Proteomes" id="UP000002494">
    <property type="component" value="Chromosome 10"/>
</dbReference>
<dbReference type="RGD" id="1562673">
    <property type="gene designation" value="Zg16b"/>
</dbReference>
<evidence type="ECO:0000313" key="5">
    <source>
        <dbReference type="EMBL" id="AAI67085.1"/>
    </source>
</evidence>
<dbReference type="PANTHER" id="PTHR33589">
    <property type="entry name" value="OS11G0524900 PROTEIN"/>
    <property type="match status" value="1"/>
</dbReference>
<evidence type="ECO:0000313" key="6">
    <source>
        <dbReference type="Ensembl" id="ENSRNOP00000070366.3"/>
    </source>
</evidence>
<feature type="domain" description="Jacalin-type lectin" evidence="4">
    <location>
        <begin position="15"/>
        <end position="97"/>
    </location>
</feature>
<dbReference type="GO" id="GO:0030246">
    <property type="term" value="F:carbohydrate binding"/>
    <property type="evidence" value="ECO:0007669"/>
    <property type="project" value="UniProtKB-KW"/>
</dbReference>
<dbReference type="HOGENOM" id="CLU_2372209_0_0_1"/>
<evidence type="ECO:0000256" key="3">
    <source>
        <dbReference type="SAM" id="SignalP"/>
    </source>
</evidence>
<reference evidence="6" key="3">
    <citation type="submission" date="2025-05" db="UniProtKB">
        <authorList>
            <consortium name="Ensembl"/>
        </authorList>
    </citation>
    <scope>IDENTIFICATION</scope>
    <source>
        <strain evidence="6">Brown Norway</strain>
    </source>
</reference>
<dbReference type="Gene3D" id="2.100.10.30">
    <property type="entry name" value="Jacalin-like lectin domain"/>
    <property type="match status" value="1"/>
</dbReference>
<dbReference type="SUPFAM" id="SSF51101">
    <property type="entry name" value="Mannose-binding lectins"/>
    <property type="match status" value="1"/>
</dbReference>
<dbReference type="AGR" id="RGD:1562673"/>
<evidence type="ECO:0000313" key="7">
    <source>
        <dbReference type="Proteomes" id="UP000002494"/>
    </source>
</evidence>
<dbReference type="Bgee" id="ENSRNOG00000057127">
    <property type="expression patterns" value="Expressed in duodenum and 7 other cell types or tissues"/>
</dbReference>
<evidence type="ECO:0000259" key="4">
    <source>
        <dbReference type="PROSITE" id="PS51752"/>
    </source>
</evidence>
<protein>
    <submittedName>
        <fullName evidence="5">RGD1562673 protein</fullName>
    </submittedName>
    <submittedName>
        <fullName evidence="6">Zymogen granule protein 16B</fullName>
    </submittedName>
</protein>
<dbReference type="InterPro" id="IPR052321">
    <property type="entry name" value="PolyBind_ProtTraffic"/>
</dbReference>
<keyword evidence="2" id="KW-0430">Lectin</keyword>
<dbReference type="OrthoDB" id="9606821at2759"/>
<dbReference type="InterPro" id="IPR001229">
    <property type="entry name" value="Jacalin-like_lectin_dom"/>
</dbReference>
<dbReference type="AlphaFoldDB" id="B2RZA7"/>
<dbReference type="VEuPathDB" id="HostDB:ENSRNOG00000057127"/>
<dbReference type="PANTHER" id="PTHR33589:SF1">
    <property type="entry name" value="ZYMOGEN GRANULE PROTEIN 16 HOMOLOG B"/>
    <property type="match status" value="1"/>
</dbReference>
<sequence length="97" mass="10769">MLLLLTLALLAGLTCSAQNVQGKNDAKYFYVKGEDVGDLKGIRIFLSLLNFIKGIQLRFGNDWSDVYGSRSLKYKEFLLEDGEHVTQVIIGGTISLL</sequence>
<feature type="signal peptide" evidence="3">
    <location>
        <begin position="1"/>
        <end position="16"/>
    </location>
</feature>
<name>B2RZA7_RAT</name>
<dbReference type="InterPro" id="IPR036404">
    <property type="entry name" value="Jacalin-like_lectin_dom_sf"/>
</dbReference>
<accession>B2RZA7</accession>
<keyword evidence="7" id="KW-1185">Reference proteome</keyword>
<gene>
    <name evidence="6 8" type="primary">Zg16b</name>
    <name evidence="5" type="synonym">RGD1562673</name>
    <name evidence="8" type="synonym">Sbpl</name>
</gene>
<dbReference type="GeneTree" id="ENSGT00940000166063"/>
<proteinExistence type="evidence at transcript level"/>
<dbReference type="PROSITE" id="PS51752">
    <property type="entry name" value="JACALIN_LECTIN"/>
    <property type="match status" value="1"/>
</dbReference>
<organism evidence="5">
    <name type="scientific">Rattus norvegicus</name>
    <name type="common">Rat</name>
    <dbReference type="NCBI Taxonomy" id="10116"/>
    <lineage>
        <taxon>Eukaryota</taxon>
        <taxon>Metazoa</taxon>
        <taxon>Chordata</taxon>
        <taxon>Craniata</taxon>
        <taxon>Vertebrata</taxon>
        <taxon>Euteleostomi</taxon>
        <taxon>Mammalia</taxon>
        <taxon>Eutheria</taxon>
        <taxon>Euarchontoglires</taxon>
        <taxon>Glires</taxon>
        <taxon>Rodentia</taxon>
        <taxon>Myomorpha</taxon>
        <taxon>Muroidea</taxon>
        <taxon>Muridae</taxon>
        <taxon>Murinae</taxon>
        <taxon>Rattus</taxon>
    </lineage>
</organism>
<accession>A0A0G2JXQ6</accession>
<evidence type="ECO:0000256" key="2">
    <source>
        <dbReference type="ARBA" id="ARBA00022734"/>
    </source>
</evidence>
<dbReference type="EMBL" id="BC167085">
    <property type="protein sequence ID" value="AAI67085.1"/>
    <property type="molecule type" value="mRNA"/>
</dbReference>
<evidence type="ECO:0000256" key="1">
    <source>
        <dbReference type="ARBA" id="ARBA00022729"/>
    </source>
</evidence>